<evidence type="ECO:0000259" key="8">
    <source>
        <dbReference type="PROSITE" id="PS50928"/>
    </source>
</evidence>
<evidence type="ECO:0000256" key="4">
    <source>
        <dbReference type="ARBA" id="ARBA00022692"/>
    </source>
</evidence>
<dbReference type="Gene3D" id="1.10.3720.10">
    <property type="entry name" value="MetI-like"/>
    <property type="match status" value="1"/>
</dbReference>
<dbReference type="PANTHER" id="PTHR43386:SF1">
    <property type="entry name" value="D,D-DIPEPTIDE TRANSPORT SYSTEM PERMEASE PROTEIN DDPC-RELATED"/>
    <property type="match status" value="1"/>
</dbReference>
<keyword evidence="10" id="KW-1185">Reference proteome</keyword>
<accession>A0ABV6R7C4</accession>
<dbReference type="InterPro" id="IPR035906">
    <property type="entry name" value="MetI-like_sf"/>
</dbReference>
<evidence type="ECO:0000256" key="1">
    <source>
        <dbReference type="ARBA" id="ARBA00004651"/>
    </source>
</evidence>
<reference evidence="9 10" key="1">
    <citation type="submission" date="2024-09" db="EMBL/GenBank/DDBJ databases">
        <authorList>
            <person name="Sun Q."/>
            <person name="Mori K."/>
        </authorList>
    </citation>
    <scope>NUCLEOTIDE SEQUENCE [LARGE SCALE GENOMIC DNA]</scope>
    <source>
        <strain evidence="9 10">CICC 10874</strain>
    </source>
</reference>
<dbReference type="PROSITE" id="PS50928">
    <property type="entry name" value="ABC_TM1"/>
    <property type="match status" value="1"/>
</dbReference>
<feature type="transmembrane region" description="Helical" evidence="7">
    <location>
        <begin position="80"/>
        <end position="103"/>
    </location>
</feature>
<protein>
    <submittedName>
        <fullName evidence="9">ABC transporter permease</fullName>
    </submittedName>
</protein>
<comment type="subcellular location">
    <subcellularLocation>
        <location evidence="1 7">Cell membrane</location>
        <topology evidence="1 7">Multi-pass membrane protein</topology>
    </subcellularLocation>
</comment>
<comment type="similarity">
    <text evidence="7">Belongs to the binding-protein-dependent transport system permease family.</text>
</comment>
<evidence type="ECO:0000256" key="7">
    <source>
        <dbReference type="RuleBase" id="RU363032"/>
    </source>
</evidence>
<evidence type="ECO:0000256" key="3">
    <source>
        <dbReference type="ARBA" id="ARBA00022475"/>
    </source>
</evidence>
<organism evidence="9 10">
    <name type="scientific">Brachybacterium hainanense</name>
    <dbReference type="NCBI Taxonomy" id="1541174"/>
    <lineage>
        <taxon>Bacteria</taxon>
        <taxon>Bacillati</taxon>
        <taxon>Actinomycetota</taxon>
        <taxon>Actinomycetes</taxon>
        <taxon>Micrococcales</taxon>
        <taxon>Dermabacteraceae</taxon>
        <taxon>Brachybacterium</taxon>
    </lineage>
</organism>
<evidence type="ECO:0000313" key="10">
    <source>
        <dbReference type="Proteomes" id="UP001589793"/>
    </source>
</evidence>
<sequence length="309" mass="33350">MLKRFLLIGKVQVGLAIIAVFTLVAIFGPWFSSTVLAMSPQDVDYKHLTGGPPDSTHWLGTTSQGQDVLSWMLHGTRTSMLVGFASAIIGTVLTIVIGAWAGFSGGLADKILNGAILVFGNFPTFALLFIVAAAFQNANWLLVSIVIGGIEWAGGARQIRAQTMSLRGRDFTTALRTVGESRARIILVEVMPHLLGVISPLFLGLIAAGVNQQAALAFLGIGNPSEPSWGLMINWAMTQNALFRGLWWWFVPPGLALCLIGFATTMVNFGLDEITNPTLSSKRMKLMRIFLRDKARRAAAQAPQEVAAR</sequence>
<feature type="transmembrane region" description="Helical" evidence="7">
    <location>
        <begin position="246"/>
        <end position="271"/>
    </location>
</feature>
<dbReference type="Proteomes" id="UP001589793">
    <property type="component" value="Unassembled WGS sequence"/>
</dbReference>
<keyword evidence="4 7" id="KW-0812">Transmembrane</keyword>
<evidence type="ECO:0000256" key="6">
    <source>
        <dbReference type="ARBA" id="ARBA00023136"/>
    </source>
</evidence>
<dbReference type="Pfam" id="PF00528">
    <property type="entry name" value="BPD_transp_1"/>
    <property type="match status" value="1"/>
</dbReference>
<keyword evidence="2 7" id="KW-0813">Transport</keyword>
<name>A0ABV6R7C4_9MICO</name>
<dbReference type="PANTHER" id="PTHR43386">
    <property type="entry name" value="OLIGOPEPTIDE TRANSPORT SYSTEM PERMEASE PROTEIN APPC"/>
    <property type="match status" value="1"/>
</dbReference>
<keyword evidence="6 7" id="KW-0472">Membrane</keyword>
<dbReference type="InterPro" id="IPR050366">
    <property type="entry name" value="BP-dependent_transpt_permease"/>
</dbReference>
<comment type="caution">
    <text evidence="9">The sequence shown here is derived from an EMBL/GenBank/DDBJ whole genome shotgun (WGS) entry which is preliminary data.</text>
</comment>
<evidence type="ECO:0000256" key="2">
    <source>
        <dbReference type="ARBA" id="ARBA00022448"/>
    </source>
</evidence>
<dbReference type="EMBL" id="JBHLSV010000003">
    <property type="protein sequence ID" value="MFC0672889.1"/>
    <property type="molecule type" value="Genomic_DNA"/>
</dbReference>
<feature type="domain" description="ABC transmembrane type-1" evidence="8">
    <location>
        <begin position="76"/>
        <end position="268"/>
    </location>
</feature>
<dbReference type="RefSeq" id="WP_376978033.1">
    <property type="nucleotide sequence ID" value="NZ_JBHLSV010000003.1"/>
</dbReference>
<keyword evidence="5 7" id="KW-1133">Transmembrane helix</keyword>
<feature type="transmembrane region" description="Helical" evidence="7">
    <location>
        <begin position="185"/>
        <end position="210"/>
    </location>
</feature>
<dbReference type="CDD" id="cd06261">
    <property type="entry name" value="TM_PBP2"/>
    <property type="match status" value="1"/>
</dbReference>
<feature type="transmembrane region" description="Helical" evidence="7">
    <location>
        <begin position="12"/>
        <end position="31"/>
    </location>
</feature>
<proteinExistence type="inferred from homology"/>
<evidence type="ECO:0000313" key="9">
    <source>
        <dbReference type="EMBL" id="MFC0672889.1"/>
    </source>
</evidence>
<keyword evidence="3" id="KW-1003">Cell membrane</keyword>
<gene>
    <name evidence="9" type="ORF">ACFFF6_02845</name>
</gene>
<feature type="transmembrane region" description="Helical" evidence="7">
    <location>
        <begin position="141"/>
        <end position="159"/>
    </location>
</feature>
<feature type="transmembrane region" description="Helical" evidence="7">
    <location>
        <begin position="115"/>
        <end position="135"/>
    </location>
</feature>
<evidence type="ECO:0000256" key="5">
    <source>
        <dbReference type="ARBA" id="ARBA00022989"/>
    </source>
</evidence>
<dbReference type="InterPro" id="IPR000515">
    <property type="entry name" value="MetI-like"/>
</dbReference>
<dbReference type="SUPFAM" id="SSF161098">
    <property type="entry name" value="MetI-like"/>
    <property type="match status" value="1"/>
</dbReference>